<dbReference type="Pfam" id="PF03734">
    <property type="entry name" value="YkuD"/>
    <property type="match status" value="1"/>
</dbReference>
<evidence type="ECO:0000259" key="11">
    <source>
        <dbReference type="PROSITE" id="PS52029"/>
    </source>
</evidence>
<dbReference type="PANTHER" id="PTHR30582:SF24">
    <property type="entry name" value="L,D-TRANSPEPTIDASE ERFK_SRFK-RELATED"/>
    <property type="match status" value="1"/>
</dbReference>
<keyword evidence="8 9" id="KW-0961">Cell wall biogenesis/degradation</keyword>
<dbReference type="InterPro" id="IPR005490">
    <property type="entry name" value="LD_TPept_cat_dom"/>
</dbReference>
<evidence type="ECO:0000256" key="1">
    <source>
        <dbReference type="ARBA" id="ARBA00004752"/>
    </source>
</evidence>
<dbReference type="GO" id="GO:0008360">
    <property type="term" value="P:regulation of cell shape"/>
    <property type="evidence" value="ECO:0007669"/>
    <property type="project" value="UniProtKB-UniRule"/>
</dbReference>
<evidence type="ECO:0000256" key="9">
    <source>
        <dbReference type="PROSITE-ProRule" id="PRU01373"/>
    </source>
</evidence>
<organism evidence="12 13">
    <name type="scientific">Halomonas salipaludis</name>
    <dbReference type="NCBI Taxonomy" id="2032625"/>
    <lineage>
        <taxon>Bacteria</taxon>
        <taxon>Pseudomonadati</taxon>
        <taxon>Pseudomonadota</taxon>
        <taxon>Gammaproteobacteria</taxon>
        <taxon>Oceanospirillales</taxon>
        <taxon>Halomonadaceae</taxon>
        <taxon>Halomonas</taxon>
    </lineage>
</organism>
<protein>
    <recommendedName>
        <fullName evidence="11">L,D-TPase catalytic domain-containing protein</fullName>
    </recommendedName>
</protein>
<evidence type="ECO:0000256" key="4">
    <source>
        <dbReference type="ARBA" id="ARBA00022679"/>
    </source>
</evidence>
<dbReference type="InterPro" id="IPR018392">
    <property type="entry name" value="LysM"/>
</dbReference>
<dbReference type="InterPro" id="IPR038063">
    <property type="entry name" value="Transpep_catalytic_dom"/>
</dbReference>
<comment type="caution">
    <text evidence="12">The sequence shown here is derived from an EMBL/GenBank/DDBJ whole genome shotgun (WGS) entry which is preliminary data.</text>
</comment>
<evidence type="ECO:0000256" key="5">
    <source>
        <dbReference type="ARBA" id="ARBA00022801"/>
    </source>
</evidence>
<keyword evidence="13" id="KW-1185">Reference proteome</keyword>
<feature type="active site" description="Nucleophile" evidence="9">
    <location>
        <position position="236"/>
    </location>
</feature>
<dbReference type="GO" id="GO:0016757">
    <property type="term" value="F:glycosyltransferase activity"/>
    <property type="evidence" value="ECO:0007669"/>
    <property type="project" value="UniProtKB-KW"/>
</dbReference>
<dbReference type="EMBL" id="NSKB01000008">
    <property type="protein sequence ID" value="PAU74957.1"/>
    <property type="molecule type" value="Genomic_DNA"/>
</dbReference>
<dbReference type="Gene3D" id="2.40.440.10">
    <property type="entry name" value="L,D-transpeptidase catalytic domain-like"/>
    <property type="match status" value="1"/>
</dbReference>
<feature type="active site" description="Proton donor/acceptor" evidence="9">
    <location>
        <position position="220"/>
    </location>
</feature>
<dbReference type="RefSeq" id="WP_095622743.1">
    <property type="nucleotide sequence ID" value="NZ_NSKB01000008.1"/>
</dbReference>
<dbReference type="CDD" id="cd00118">
    <property type="entry name" value="LysM"/>
    <property type="match status" value="1"/>
</dbReference>
<sequence>MALSESHSGTARKSPWWQLRTRTLVGVLAGWLALIGVAQAQEENKWPRGHYPLPEEGNVIGDTYRITVEDREETLLDIARRHNLGYREIVRANPDVSIWIPGEGTEVTIPGRFILPAAERTGIVINIAELRLYYYPEVDDDETSRVETYPIGIGREGFDTPLGVTKTTMNIKNPAWYPPESVQREARARGEEAPSVVPPGPDNPLGDHAIILGFDGYLIHGTNQPDGIGMRASRGCIRMFPGDIESIFDRVPAGTQVRIVNQPIKIGWHEGQPLVQAFPPLEGEGNSMSTLVETITRLNQHKAEGWSFDYEQLRGLLDDPSGRMVALNPKPEPASDPDKTHDTDYQGIYAEIALSRP</sequence>
<evidence type="ECO:0000256" key="10">
    <source>
        <dbReference type="SAM" id="MobiDB-lite"/>
    </source>
</evidence>
<dbReference type="Proteomes" id="UP000217771">
    <property type="component" value="Unassembled WGS sequence"/>
</dbReference>
<dbReference type="CDD" id="cd16913">
    <property type="entry name" value="YkuD_like"/>
    <property type="match status" value="1"/>
</dbReference>
<dbReference type="GO" id="GO:0018104">
    <property type="term" value="P:peptidoglycan-protein cross-linking"/>
    <property type="evidence" value="ECO:0007669"/>
    <property type="project" value="TreeGrafter"/>
</dbReference>
<dbReference type="AlphaFoldDB" id="A0A2A2ERI2"/>
<dbReference type="GO" id="GO:0071972">
    <property type="term" value="F:peptidoglycan L,D-transpeptidase activity"/>
    <property type="evidence" value="ECO:0007669"/>
    <property type="project" value="TreeGrafter"/>
</dbReference>
<comment type="similarity">
    <text evidence="2">Belongs to the YkuD family.</text>
</comment>
<keyword evidence="4" id="KW-0808">Transferase</keyword>
<evidence type="ECO:0000313" key="13">
    <source>
        <dbReference type="Proteomes" id="UP000217771"/>
    </source>
</evidence>
<dbReference type="OrthoDB" id="9787225at2"/>
<dbReference type="GO" id="GO:0005576">
    <property type="term" value="C:extracellular region"/>
    <property type="evidence" value="ECO:0007669"/>
    <property type="project" value="TreeGrafter"/>
</dbReference>
<proteinExistence type="inferred from homology"/>
<dbReference type="UniPathway" id="UPA00219"/>
<evidence type="ECO:0000256" key="2">
    <source>
        <dbReference type="ARBA" id="ARBA00005992"/>
    </source>
</evidence>
<feature type="region of interest" description="Disordered" evidence="10">
    <location>
        <begin position="321"/>
        <end position="343"/>
    </location>
</feature>
<accession>A0A2A2ERI2</accession>
<dbReference type="GO" id="GO:0071555">
    <property type="term" value="P:cell wall organization"/>
    <property type="evidence" value="ECO:0007669"/>
    <property type="project" value="UniProtKB-UniRule"/>
</dbReference>
<keyword evidence="5" id="KW-0378">Hydrolase</keyword>
<comment type="pathway">
    <text evidence="1 9">Cell wall biogenesis; peptidoglycan biosynthesis.</text>
</comment>
<keyword evidence="3" id="KW-0328">Glycosyltransferase</keyword>
<evidence type="ECO:0000256" key="8">
    <source>
        <dbReference type="ARBA" id="ARBA00023316"/>
    </source>
</evidence>
<dbReference type="PROSITE" id="PS52029">
    <property type="entry name" value="LD_TPASE"/>
    <property type="match status" value="1"/>
</dbReference>
<keyword evidence="7 9" id="KW-0573">Peptidoglycan synthesis</keyword>
<keyword evidence="6 9" id="KW-0133">Cell shape</keyword>
<evidence type="ECO:0000256" key="3">
    <source>
        <dbReference type="ARBA" id="ARBA00022676"/>
    </source>
</evidence>
<evidence type="ECO:0000256" key="7">
    <source>
        <dbReference type="ARBA" id="ARBA00022984"/>
    </source>
</evidence>
<dbReference type="PANTHER" id="PTHR30582">
    <property type="entry name" value="L,D-TRANSPEPTIDASE"/>
    <property type="match status" value="1"/>
</dbReference>
<dbReference type="InterPro" id="IPR050979">
    <property type="entry name" value="LD-transpeptidase"/>
</dbReference>
<name>A0A2A2ERI2_9GAMM</name>
<reference evidence="12 13" key="1">
    <citation type="submission" date="2017-08" db="EMBL/GenBank/DDBJ databases">
        <title>Halomonas alkalisoli sp. nov., isolated from saline alkaline soil.</title>
        <authorList>
            <person name="Wang D."/>
            <person name="Zhang G."/>
        </authorList>
    </citation>
    <scope>NUCLEOTIDE SEQUENCE [LARGE SCALE GENOMIC DNA]</scope>
    <source>
        <strain evidence="12 13">WRN001</strain>
    </source>
</reference>
<evidence type="ECO:0000313" key="12">
    <source>
        <dbReference type="EMBL" id="PAU74957.1"/>
    </source>
</evidence>
<gene>
    <name evidence="12" type="ORF">CK498_20600</name>
</gene>
<feature type="domain" description="L,D-TPase catalytic" evidence="11">
    <location>
        <begin position="121"/>
        <end position="260"/>
    </location>
</feature>
<dbReference type="SUPFAM" id="SSF141523">
    <property type="entry name" value="L,D-transpeptidase catalytic domain-like"/>
    <property type="match status" value="1"/>
</dbReference>
<evidence type="ECO:0000256" key="6">
    <source>
        <dbReference type="ARBA" id="ARBA00022960"/>
    </source>
</evidence>